<comment type="similarity">
    <text evidence="1 4">Belongs to the short-chain dehydrogenases/reductases (SDR) family.</text>
</comment>
<dbReference type="PANTHER" id="PTHR43490:SF99">
    <property type="entry name" value="SHORT-CHAIN DEHYDROGENASE_REDUCTASE"/>
    <property type="match status" value="1"/>
</dbReference>
<organism evidence="5 6">
    <name type="scientific">Bailinhaonella thermotolerans</name>
    <dbReference type="NCBI Taxonomy" id="1070861"/>
    <lineage>
        <taxon>Bacteria</taxon>
        <taxon>Bacillati</taxon>
        <taxon>Actinomycetota</taxon>
        <taxon>Actinomycetes</taxon>
        <taxon>Streptosporangiales</taxon>
        <taxon>Streptosporangiaceae</taxon>
        <taxon>Bailinhaonella</taxon>
    </lineage>
</organism>
<dbReference type="Gene3D" id="3.40.50.720">
    <property type="entry name" value="NAD(P)-binding Rossmann-like Domain"/>
    <property type="match status" value="1"/>
</dbReference>
<evidence type="ECO:0000256" key="4">
    <source>
        <dbReference type="RuleBase" id="RU000363"/>
    </source>
</evidence>
<evidence type="ECO:0000256" key="3">
    <source>
        <dbReference type="ARBA" id="ARBA00023002"/>
    </source>
</evidence>
<dbReference type="AlphaFoldDB" id="A0A3A4B3P4"/>
<keyword evidence="2" id="KW-0521">NADP</keyword>
<dbReference type="PANTHER" id="PTHR43490">
    <property type="entry name" value="(+)-NEOMENTHOL DEHYDROGENASE"/>
    <property type="match status" value="1"/>
</dbReference>
<comment type="caution">
    <text evidence="5">The sequence shown here is derived from an EMBL/GenBank/DDBJ whole genome shotgun (WGS) entry which is preliminary data.</text>
</comment>
<keyword evidence="3" id="KW-0560">Oxidoreductase</keyword>
<dbReference type="CDD" id="cd05324">
    <property type="entry name" value="carb_red_PTCR-like_SDR_c"/>
    <property type="match status" value="1"/>
</dbReference>
<accession>A0A3A4B3P4</accession>
<dbReference type="InterPro" id="IPR020904">
    <property type="entry name" value="Sc_DH/Rdtase_CS"/>
</dbReference>
<evidence type="ECO:0000313" key="6">
    <source>
        <dbReference type="Proteomes" id="UP000265768"/>
    </source>
</evidence>
<dbReference type="InterPro" id="IPR045313">
    <property type="entry name" value="CBR1-like"/>
</dbReference>
<dbReference type="EMBL" id="QZEY01000001">
    <property type="protein sequence ID" value="RJL35791.1"/>
    <property type="molecule type" value="Genomic_DNA"/>
</dbReference>
<dbReference type="InterPro" id="IPR036291">
    <property type="entry name" value="NAD(P)-bd_dom_sf"/>
</dbReference>
<keyword evidence="6" id="KW-1185">Reference proteome</keyword>
<dbReference type="GO" id="GO:0016616">
    <property type="term" value="F:oxidoreductase activity, acting on the CH-OH group of donors, NAD or NADP as acceptor"/>
    <property type="evidence" value="ECO:0007669"/>
    <property type="project" value="InterPro"/>
</dbReference>
<proteinExistence type="inferred from homology"/>
<evidence type="ECO:0000256" key="1">
    <source>
        <dbReference type="ARBA" id="ARBA00006484"/>
    </source>
</evidence>
<protein>
    <submittedName>
        <fullName evidence="5">SDR family oxidoreductase</fullName>
    </submittedName>
</protein>
<dbReference type="InterPro" id="IPR002347">
    <property type="entry name" value="SDR_fam"/>
</dbReference>
<dbReference type="PRINTS" id="PR00080">
    <property type="entry name" value="SDRFAMILY"/>
</dbReference>
<name>A0A3A4B3P4_9ACTN</name>
<dbReference type="SUPFAM" id="SSF51735">
    <property type="entry name" value="NAD(P)-binding Rossmann-fold domains"/>
    <property type="match status" value="1"/>
</dbReference>
<evidence type="ECO:0000313" key="5">
    <source>
        <dbReference type="EMBL" id="RJL35791.1"/>
    </source>
</evidence>
<dbReference type="Proteomes" id="UP000265768">
    <property type="component" value="Unassembled WGS sequence"/>
</dbReference>
<dbReference type="RefSeq" id="WP_119924764.1">
    <property type="nucleotide sequence ID" value="NZ_QZEY01000001.1"/>
</dbReference>
<dbReference type="Pfam" id="PF00106">
    <property type="entry name" value="adh_short"/>
    <property type="match status" value="1"/>
</dbReference>
<dbReference type="PROSITE" id="PS00061">
    <property type="entry name" value="ADH_SHORT"/>
    <property type="match status" value="1"/>
</dbReference>
<evidence type="ECO:0000256" key="2">
    <source>
        <dbReference type="ARBA" id="ARBA00022857"/>
    </source>
</evidence>
<reference evidence="5 6" key="1">
    <citation type="submission" date="2018-09" db="EMBL/GenBank/DDBJ databases">
        <title>YIM 75507 draft genome.</title>
        <authorList>
            <person name="Tang S."/>
            <person name="Feng Y."/>
        </authorList>
    </citation>
    <scope>NUCLEOTIDE SEQUENCE [LARGE SCALE GENOMIC DNA]</scope>
    <source>
        <strain evidence="5 6">YIM 75507</strain>
    </source>
</reference>
<dbReference type="PRINTS" id="PR00081">
    <property type="entry name" value="GDHRDH"/>
</dbReference>
<gene>
    <name evidence="5" type="ORF">D5H75_03135</name>
</gene>
<sequence>MTIIALITGATRGIGHATAKLLAENGVTAIIGARDTVRGKEVAEPLSLPHVRIDVTDADSVRAAAAWIEREYGRLDILINNAGITLPDGPPGDTTGEEARRVYETNVLGVIEVTHAMLPLLRRSPAGRIVNVSSERGSLGRALDRAHPLWPMLNLAYTSSKAALNMITVSYAKELWDTPIKVNAVDPGWVRTDINHGAGIKTPEEGAAPIVAMALLGPDGPTAAFVRHEGPLPW</sequence>
<dbReference type="OrthoDB" id="9781117at2"/>